<dbReference type="EMBL" id="JAJJMB010000061">
    <property type="protein sequence ID" value="KAI3963517.1"/>
    <property type="molecule type" value="Genomic_DNA"/>
</dbReference>
<accession>A0AAD4TLZ5</accession>
<evidence type="ECO:0000256" key="1">
    <source>
        <dbReference type="SAM" id="Coils"/>
    </source>
</evidence>
<name>A0AAD4TLZ5_9MAGN</name>
<keyword evidence="1" id="KW-0175">Coiled coil</keyword>
<feature type="coiled-coil region" evidence="1">
    <location>
        <begin position="65"/>
        <end position="92"/>
    </location>
</feature>
<evidence type="ECO:0000313" key="2">
    <source>
        <dbReference type="EMBL" id="KAI3963517.1"/>
    </source>
</evidence>
<comment type="caution">
    <text evidence="2">The sequence shown here is derived from an EMBL/GenBank/DDBJ whole genome shotgun (WGS) entry which is preliminary data.</text>
</comment>
<gene>
    <name evidence="2" type="ORF">MKW98_022939</name>
</gene>
<sequence>MADYYQMRLEQLREELLELRGQLTALLNDWDPFLDGEGVIRNYLVLLDTTNPKIHETRSDVHVDLSILRALLPKLKDEYAEAEKEYFNAQLSNIYGYRKRSVMLRELQGVLVKKIPDELRKWIKRLLVDDEWADILRVSDEKEENLMRQARSKGISLTKQTIDPEQFKVDDDLDLVRDRFTDYLNGFTAEIRKTEEILCAFSDIPEMCQSVENLLTFLENTSLSFPDDSINEIEESPDVHH</sequence>
<reference evidence="2" key="1">
    <citation type="submission" date="2022-04" db="EMBL/GenBank/DDBJ databases">
        <title>A functionally conserved STORR gene fusion in Papaver species that diverged 16.8 million years ago.</title>
        <authorList>
            <person name="Catania T."/>
        </authorList>
    </citation>
    <scope>NUCLEOTIDE SEQUENCE</scope>
    <source>
        <strain evidence="2">S-188037</strain>
    </source>
</reference>
<dbReference type="AlphaFoldDB" id="A0AAD4TLZ5"/>
<feature type="coiled-coil region" evidence="1">
    <location>
        <begin position="2"/>
        <end position="29"/>
    </location>
</feature>
<proteinExistence type="predicted"/>
<keyword evidence="3" id="KW-1185">Reference proteome</keyword>
<organism evidence="2 3">
    <name type="scientific">Papaver atlanticum</name>
    <dbReference type="NCBI Taxonomy" id="357466"/>
    <lineage>
        <taxon>Eukaryota</taxon>
        <taxon>Viridiplantae</taxon>
        <taxon>Streptophyta</taxon>
        <taxon>Embryophyta</taxon>
        <taxon>Tracheophyta</taxon>
        <taxon>Spermatophyta</taxon>
        <taxon>Magnoliopsida</taxon>
        <taxon>Ranunculales</taxon>
        <taxon>Papaveraceae</taxon>
        <taxon>Papaveroideae</taxon>
        <taxon>Papaver</taxon>
    </lineage>
</organism>
<protein>
    <submittedName>
        <fullName evidence="2">Uncharacterized protein</fullName>
    </submittedName>
</protein>
<evidence type="ECO:0000313" key="3">
    <source>
        <dbReference type="Proteomes" id="UP001202328"/>
    </source>
</evidence>
<dbReference type="Proteomes" id="UP001202328">
    <property type="component" value="Unassembled WGS sequence"/>
</dbReference>